<dbReference type="EMBL" id="AAGVVM010000029">
    <property type="protein sequence ID" value="EBS5459103.1"/>
    <property type="molecule type" value="Genomic_DNA"/>
</dbReference>
<evidence type="ECO:0000313" key="9">
    <source>
        <dbReference type="EMBL" id="EBS5459103.1"/>
    </source>
</evidence>
<dbReference type="AlphaFoldDB" id="A0A5V0B991"/>
<evidence type="ECO:0000256" key="7">
    <source>
        <dbReference type="SAM" id="Phobius"/>
    </source>
</evidence>
<name>A0A5V0B991_SALEN</name>
<gene>
    <name evidence="9" type="ORF">DUU06_15620</name>
</gene>
<feature type="transmembrane region" description="Helical" evidence="7">
    <location>
        <begin position="143"/>
        <end position="161"/>
    </location>
</feature>
<dbReference type="GO" id="GO:0005886">
    <property type="term" value="C:plasma membrane"/>
    <property type="evidence" value="ECO:0007669"/>
    <property type="project" value="UniProtKB-SubCell"/>
</dbReference>
<dbReference type="Pfam" id="PF07690">
    <property type="entry name" value="MFS_1"/>
    <property type="match status" value="1"/>
</dbReference>
<evidence type="ECO:0000256" key="1">
    <source>
        <dbReference type="ARBA" id="ARBA00004429"/>
    </source>
</evidence>
<evidence type="ECO:0000256" key="6">
    <source>
        <dbReference type="ARBA" id="ARBA00023136"/>
    </source>
</evidence>
<feature type="transmembrane region" description="Helical" evidence="7">
    <location>
        <begin position="109"/>
        <end position="131"/>
    </location>
</feature>
<dbReference type="InterPro" id="IPR020846">
    <property type="entry name" value="MFS_dom"/>
</dbReference>
<dbReference type="PANTHER" id="PTHR42910:SF1">
    <property type="entry name" value="MAJOR FACILITATOR SUPERFAMILY (MFS) PROFILE DOMAIN-CONTAINING PROTEIN"/>
    <property type="match status" value="1"/>
</dbReference>
<dbReference type="SUPFAM" id="SSF103473">
    <property type="entry name" value="MFS general substrate transporter"/>
    <property type="match status" value="1"/>
</dbReference>
<dbReference type="InterPro" id="IPR036259">
    <property type="entry name" value="MFS_trans_sf"/>
</dbReference>
<feature type="transmembrane region" description="Helical" evidence="7">
    <location>
        <begin position="173"/>
        <end position="192"/>
    </location>
</feature>
<feature type="transmembrane region" description="Helical" evidence="7">
    <location>
        <begin position="346"/>
        <end position="367"/>
    </location>
</feature>
<sequence>MTEHTKTAPAISTVSKMLSRHQILIMAIATGIAVGSQYYNQPLLGVIANDMDAPSGIVATTTQIGYALGLILLIPLGDKIERRMLILLQCLGLAVAMVLASLSPSLGSLALASILIGVFATIAQQMIPHAVELASPIQRERALATITTGLLVGVLLARTASGFVGDWFGWRSVFMMGASLAVMMLACLALFLPRSQPQENLSYIQLLLSLFLLVRKHPALRRASAIQSLLFFGFSAFWTILALLLQTPRYGMSSSVAGMFGLVALAGAVLAPLWLRIFRRLGPIHTIRSGVIMVVASFLLMIPFSSLIGLCIGVVLMTTGLQVSLISQQALVLNAAGSARGRFNTVFMASQFAAGAAGSAAAGIVWLRGGWTAVMILASIASLLAIYLSLVKKNTH</sequence>
<feature type="transmembrane region" description="Helical" evidence="7">
    <location>
        <begin position="257"/>
        <end position="278"/>
    </location>
</feature>
<dbReference type="InterPro" id="IPR011701">
    <property type="entry name" value="MFS"/>
</dbReference>
<feature type="transmembrane region" description="Helical" evidence="7">
    <location>
        <begin position="23"/>
        <end position="41"/>
    </location>
</feature>
<evidence type="ECO:0000256" key="4">
    <source>
        <dbReference type="ARBA" id="ARBA00022692"/>
    </source>
</evidence>
<dbReference type="PROSITE" id="PS50850">
    <property type="entry name" value="MFS"/>
    <property type="match status" value="1"/>
</dbReference>
<organism evidence="9">
    <name type="scientific">Salmonella enteritidis</name>
    <dbReference type="NCBI Taxonomy" id="149539"/>
    <lineage>
        <taxon>Bacteria</taxon>
        <taxon>Pseudomonadati</taxon>
        <taxon>Pseudomonadota</taxon>
        <taxon>Gammaproteobacteria</taxon>
        <taxon>Enterobacterales</taxon>
        <taxon>Enterobacteriaceae</taxon>
        <taxon>Salmonella</taxon>
    </lineage>
</organism>
<keyword evidence="2" id="KW-1003">Cell membrane</keyword>
<dbReference type="GO" id="GO:0022857">
    <property type="term" value="F:transmembrane transporter activity"/>
    <property type="evidence" value="ECO:0007669"/>
    <property type="project" value="InterPro"/>
</dbReference>
<keyword evidence="3" id="KW-0997">Cell inner membrane</keyword>
<evidence type="ECO:0000256" key="2">
    <source>
        <dbReference type="ARBA" id="ARBA00022475"/>
    </source>
</evidence>
<proteinExistence type="predicted"/>
<feature type="domain" description="Major facilitator superfamily (MFS) profile" evidence="8">
    <location>
        <begin position="1"/>
        <end position="396"/>
    </location>
</feature>
<feature type="transmembrane region" description="Helical" evidence="7">
    <location>
        <begin position="373"/>
        <end position="391"/>
    </location>
</feature>
<evidence type="ECO:0000256" key="5">
    <source>
        <dbReference type="ARBA" id="ARBA00022989"/>
    </source>
</evidence>
<protein>
    <submittedName>
        <fullName evidence="9">MFS transporter</fullName>
    </submittedName>
</protein>
<dbReference type="PANTHER" id="PTHR42910">
    <property type="entry name" value="TRANSPORTER SCO4007-RELATED"/>
    <property type="match status" value="1"/>
</dbReference>
<dbReference type="CDD" id="cd17324">
    <property type="entry name" value="MFS_NepI_like"/>
    <property type="match status" value="1"/>
</dbReference>
<feature type="transmembrane region" description="Helical" evidence="7">
    <location>
        <begin position="85"/>
        <end position="103"/>
    </location>
</feature>
<comment type="caution">
    <text evidence="9">The sequence shown here is derived from an EMBL/GenBank/DDBJ whole genome shotgun (WGS) entry which is preliminary data.</text>
</comment>
<reference evidence="9" key="1">
    <citation type="submission" date="2018-07" db="EMBL/GenBank/DDBJ databases">
        <authorList>
            <person name="Ashton P.M."/>
            <person name="Dallman T."/>
            <person name="Nair S."/>
            <person name="De Pinna E."/>
            <person name="Peters T."/>
            <person name="Grant K."/>
        </authorList>
    </citation>
    <scope>NUCLEOTIDE SEQUENCE</scope>
    <source>
        <strain evidence="9">245081</strain>
    </source>
</reference>
<keyword evidence="6 7" id="KW-0472">Membrane</keyword>
<evidence type="ECO:0000256" key="3">
    <source>
        <dbReference type="ARBA" id="ARBA00022519"/>
    </source>
</evidence>
<feature type="transmembrane region" description="Helical" evidence="7">
    <location>
        <begin position="290"/>
        <end position="315"/>
    </location>
</feature>
<accession>A0A5V0B991</accession>
<dbReference type="Gene3D" id="1.20.1250.20">
    <property type="entry name" value="MFS general substrate transporter like domains"/>
    <property type="match status" value="1"/>
</dbReference>
<keyword evidence="5 7" id="KW-1133">Transmembrane helix</keyword>
<feature type="transmembrane region" description="Helical" evidence="7">
    <location>
        <begin position="225"/>
        <end position="245"/>
    </location>
</feature>
<feature type="transmembrane region" description="Helical" evidence="7">
    <location>
        <begin position="321"/>
        <end position="339"/>
    </location>
</feature>
<keyword evidence="4 7" id="KW-0812">Transmembrane</keyword>
<evidence type="ECO:0000259" key="8">
    <source>
        <dbReference type="PROSITE" id="PS50850"/>
    </source>
</evidence>
<feature type="transmembrane region" description="Helical" evidence="7">
    <location>
        <begin position="53"/>
        <end position="73"/>
    </location>
</feature>
<comment type="subcellular location">
    <subcellularLocation>
        <location evidence="1">Cell inner membrane</location>
        <topology evidence="1">Multi-pass membrane protein</topology>
    </subcellularLocation>
</comment>